<comment type="caution">
    <text evidence="1">The sequence shown here is derived from an EMBL/GenBank/DDBJ whole genome shotgun (WGS) entry which is preliminary data.</text>
</comment>
<dbReference type="Proteomes" id="UP000799755">
    <property type="component" value="Unassembled WGS sequence"/>
</dbReference>
<reference evidence="1" key="1">
    <citation type="journal article" date="2020" name="Stud. Mycol.">
        <title>101 Dothideomycetes genomes: a test case for predicting lifestyles and emergence of pathogens.</title>
        <authorList>
            <person name="Haridas S."/>
            <person name="Albert R."/>
            <person name="Binder M."/>
            <person name="Bloem J."/>
            <person name="Labutti K."/>
            <person name="Salamov A."/>
            <person name="Andreopoulos B."/>
            <person name="Baker S."/>
            <person name="Barry K."/>
            <person name="Bills G."/>
            <person name="Bluhm B."/>
            <person name="Cannon C."/>
            <person name="Castanera R."/>
            <person name="Culley D."/>
            <person name="Daum C."/>
            <person name="Ezra D."/>
            <person name="Gonzalez J."/>
            <person name="Henrissat B."/>
            <person name="Kuo A."/>
            <person name="Liang C."/>
            <person name="Lipzen A."/>
            <person name="Lutzoni F."/>
            <person name="Magnuson J."/>
            <person name="Mondo S."/>
            <person name="Nolan M."/>
            <person name="Ohm R."/>
            <person name="Pangilinan J."/>
            <person name="Park H.-J."/>
            <person name="Ramirez L."/>
            <person name="Alfaro M."/>
            <person name="Sun H."/>
            <person name="Tritt A."/>
            <person name="Yoshinaga Y."/>
            <person name="Zwiers L.-H."/>
            <person name="Turgeon B."/>
            <person name="Goodwin S."/>
            <person name="Spatafora J."/>
            <person name="Crous P."/>
            <person name="Grigoriev I."/>
        </authorList>
    </citation>
    <scope>NUCLEOTIDE SEQUENCE</scope>
    <source>
        <strain evidence="1">ATCC 200398</strain>
    </source>
</reference>
<evidence type="ECO:0000313" key="2">
    <source>
        <dbReference type="Proteomes" id="UP000799755"/>
    </source>
</evidence>
<evidence type="ECO:0000313" key="1">
    <source>
        <dbReference type="EMBL" id="KAF2477253.1"/>
    </source>
</evidence>
<proteinExistence type="predicted"/>
<organism evidence="1 2">
    <name type="scientific">Lindgomyces ingoldianus</name>
    <dbReference type="NCBI Taxonomy" id="673940"/>
    <lineage>
        <taxon>Eukaryota</taxon>
        <taxon>Fungi</taxon>
        <taxon>Dikarya</taxon>
        <taxon>Ascomycota</taxon>
        <taxon>Pezizomycotina</taxon>
        <taxon>Dothideomycetes</taxon>
        <taxon>Pleosporomycetidae</taxon>
        <taxon>Pleosporales</taxon>
        <taxon>Lindgomycetaceae</taxon>
        <taxon>Lindgomyces</taxon>
    </lineage>
</organism>
<protein>
    <submittedName>
        <fullName evidence="1">Uncharacterized protein</fullName>
    </submittedName>
</protein>
<keyword evidence="2" id="KW-1185">Reference proteome</keyword>
<gene>
    <name evidence="1" type="ORF">BDR25DRAFT_349199</name>
</gene>
<accession>A0ACB6RD95</accession>
<name>A0ACB6RD95_9PLEO</name>
<dbReference type="EMBL" id="MU003493">
    <property type="protein sequence ID" value="KAF2477253.1"/>
    <property type="molecule type" value="Genomic_DNA"/>
</dbReference>
<sequence length="591" mass="67285">MSGSGSCTSSHCAQSYLRYPVPASLQHARLWLGAIFKVVFANMAGKLSNHDALGIPPLIDGFSVHTCHRVFQRIRSIFKEFVVYLRPPKVILCIASSFNLLQRDYIMGSVWLIGRSVAKCSSSPISRRSPQPQMKPHTLYLKPTQIEDFLAVLKQEQAISVVGFQDSRWSPGTEYEVPLQSAQIKVPNTTPTKFLYLLHWLFKAHAKATTMTSTDHCRGNEYHTSEISQYLSQSRETQAFKGPAQQHSSPLPPPLIHSKICFPNWTSMKFSLWNALYDTEYSTLFESIQMVATWQFWEWDLADYVAISAQTRLAYRTLRDKLIDLYAESISIRTTTWLPFGDNLSGREADMWSPHGPNCITECRLINRLLCELTRSSDWEGMLYSQLILDIRQECIVHRLWDMLTPQPENSRVRVLFCLPHTAACLLEGVFSMFFHLAALSPRMIQVLKTKLNSEATRRANFMQVLPLNISTSVIPILFNYVLELLLISTISTQFAKNATLATNATPFVHHHTWRLHQYSPSFSLVLSLGTSCPRFRDFTSLFAPSPSNILSFPRVWRVFASGYETAKGISITPRKAAFFNQSPRNPLNIE</sequence>